<dbReference type="InterPro" id="IPR002645">
    <property type="entry name" value="STAS_dom"/>
</dbReference>
<comment type="similarity">
    <text evidence="1 2">Belongs to the anti-sigma-factor antagonist family.</text>
</comment>
<name>A0ABW0X3X9_9ACTN</name>
<evidence type="ECO:0000313" key="6">
    <source>
        <dbReference type="Proteomes" id="UP001595975"/>
    </source>
</evidence>
<dbReference type="PANTHER" id="PTHR33495:SF2">
    <property type="entry name" value="ANTI-SIGMA FACTOR ANTAGONIST TM_1081-RELATED"/>
    <property type="match status" value="1"/>
</dbReference>
<proteinExistence type="inferred from homology"/>
<accession>A0ABW0X3X9</accession>
<dbReference type="RefSeq" id="WP_380225555.1">
    <property type="nucleotide sequence ID" value="NZ_JBHSOF010000013.1"/>
</dbReference>
<dbReference type="CDD" id="cd07043">
    <property type="entry name" value="STAS_anti-anti-sigma_factors"/>
    <property type="match status" value="1"/>
</dbReference>
<feature type="compositionally biased region" description="Gly residues" evidence="3">
    <location>
        <begin position="162"/>
        <end position="175"/>
    </location>
</feature>
<dbReference type="NCBIfam" id="TIGR00377">
    <property type="entry name" value="ant_ant_sig"/>
    <property type="match status" value="1"/>
</dbReference>
<feature type="region of interest" description="Disordered" evidence="3">
    <location>
        <begin position="1"/>
        <end position="31"/>
    </location>
</feature>
<evidence type="ECO:0000256" key="2">
    <source>
        <dbReference type="RuleBase" id="RU003749"/>
    </source>
</evidence>
<evidence type="ECO:0000256" key="1">
    <source>
        <dbReference type="ARBA" id="ARBA00009013"/>
    </source>
</evidence>
<dbReference type="Proteomes" id="UP001595975">
    <property type="component" value="Unassembled WGS sequence"/>
</dbReference>
<protein>
    <recommendedName>
        <fullName evidence="2">Anti-sigma factor antagonist</fullName>
    </recommendedName>
</protein>
<gene>
    <name evidence="5" type="ORF">ACFP3U_12775</name>
</gene>
<feature type="region of interest" description="Disordered" evidence="3">
    <location>
        <begin position="145"/>
        <end position="175"/>
    </location>
</feature>
<dbReference type="InterPro" id="IPR036513">
    <property type="entry name" value="STAS_dom_sf"/>
</dbReference>
<keyword evidence="6" id="KW-1185">Reference proteome</keyword>
<reference evidence="6" key="1">
    <citation type="journal article" date="2019" name="Int. J. Syst. Evol. Microbiol.">
        <title>The Global Catalogue of Microorganisms (GCM) 10K type strain sequencing project: providing services to taxonomists for standard genome sequencing and annotation.</title>
        <authorList>
            <consortium name="The Broad Institute Genomics Platform"/>
            <consortium name="The Broad Institute Genome Sequencing Center for Infectious Disease"/>
            <person name="Wu L."/>
            <person name="Ma J."/>
        </authorList>
    </citation>
    <scope>NUCLEOTIDE SEQUENCE [LARGE SCALE GENOMIC DNA]</scope>
    <source>
        <strain evidence="6">CGMCC 4.1437</strain>
    </source>
</reference>
<dbReference type="Gene3D" id="3.30.750.24">
    <property type="entry name" value="STAS domain"/>
    <property type="match status" value="1"/>
</dbReference>
<sequence>MHLPAGEAGDAGKAGGAGATEREPPGAYRPGELRIAVRRAGPVRIVSVGGELDHDSADGLRTALSVPPEGGPEGGPDRILVDLAELSFCDSTGLNVLLRARQDAELAGVRLEIAGPRPIVVRLFAVTGADSVLRIHPSLDLALSADGGRAAAPDPGDPGDSSGSGGSGPTAGEGP</sequence>
<dbReference type="EMBL" id="JBHSOF010000013">
    <property type="protein sequence ID" value="MFC5663854.1"/>
    <property type="molecule type" value="Genomic_DNA"/>
</dbReference>
<evidence type="ECO:0000313" key="5">
    <source>
        <dbReference type="EMBL" id="MFC5663854.1"/>
    </source>
</evidence>
<dbReference type="PANTHER" id="PTHR33495">
    <property type="entry name" value="ANTI-SIGMA FACTOR ANTAGONIST TM_1081-RELATED-RELATED"/>
    <property type="match status" value="1"/>
</dbReference>
<feature type="compositionally biased region" description="Low complexity" evidence="3">
    <location>
        <begin position="145"/>
        <end position="161"/>
    </location>
</feature>
<evidence type="ECO:0000256" key="3">
    <source>
        <dbReference type="SAM" id="MobiDB-lite"/>
    </source>
</evidence>
<dbReference type="PROSITE" id="PS50801">
    <property type="entry name" value="STAS"/>
    <property type="match status" value="1"/>
</dbReference>
<evidence type="ECO:0000259" key="4">
    <source>
        <dbReference type="PROSITE" id="PS50801"/>
    </source>
</evidence>
<comment type="caution">
    <text evidence="5">The sequence shown here is derived from an EMBL/GenBank/DDBJ whole genome shotgun (WGS) entry which is preliminary data.</text>
</comment>
<dbReference type="InterPro" id="IPR003658">
    <property type="entry name" value="Anti-sigma_ant"/>
</dbReference>
<organism evidence="5 6">
    <name type="scientific">Kitasatospora misakiensis</name>
    <dbReference type="NCBI Taxonomy" id="67330"/>
    <lineage>
        <taxon>Bacteria</taxon>
        <taxon>Bacillati</taxon>
        <taxon>Actinomycetota</taxon>
        <taxon>Actinomycetes</taxon>
        <taxon>Kitasatosporales</taxon>
        <taxon>Streptomycetaceae</taxon>
        <taxon>Kitasatospora</taxon>
    </lineage>
</organism>
<feature type="domain" description="STAS" evidence="4">
    <location>
        <begin position="33"/>
        <end position="146"/>
    </location>
</feature>
<dbReference type="SUPFAM" id="SSF52091">
    <property type="entry name" value="SpoIIaa-like"/>
    <property type="match status" value="1"/>
</dbReference>
<dbReference type="Pfam" id="PF01740">
    <property type="entry name" value="STAS"/>
    <property type="match status" value="1"/>
</dbReference>